<reference evidence="2 3" key="1">
    <citation type="submission" date="2022-10" db="EMBL/GenBank/DDBJ databases">
        <title>The complete genomes of actinobacterial strains from the NBC collection.</title>
        <authorList>
            <person name="Joergensen T.S."/>
            <person name="Alvarez Arevalo M."/>
            <person name="Sterndorff E.B."/>
            <person name="Faurdal D."/>
            <person name="Vuksanovic O."/>
            <person name="Mourched A.-S."/>
            <person name="Charusanti P."/>
            <person name="Shaw S."/>
            <person name="Blin K."/>
            <person name="Weber T."/>
        </authorList>
    </citation>
    <scope>NUCLEOTIDE SEQUENCE [LARGE SCALE GENOMIC DNA]</scope>
    <source>
        <strain evidence="2 3">NBC_00017</strain>
    </source>
</reference>
<feature type="transmembrane region" description="Helical" evidence="1">
    <location>
        <begin position="161"/>
        <end position="184"/>
    </location>
</feature>
<proteinExistence type="predicted"/>
<feature type="transmembrane region" description="Helical" evidence="1">
    <location>
        <begin position="38"/>
        <end position="57"/>
    </location>
</feature>
<name>A0ABZ1MML0_STREF</name>
<protein>
    <submittedName>
        <fullName evidence="2">Uncharacterized protein</fullName>
    </submittedName>
</protein>
<keyword evidence="1" id="KW-1133">Transmembrane helix</keyword>
<accession>A0ABZ1MML0</accession>
<feature type="transmembrane region" description="Helical" evidence="1">
    <location>
        <begin position="114"/>
        <end position="141"/>
    </location>
</feature>
<sequence>MQPLPHAKNPTATRPGRLRTAWQAAHQPTTGVSRPIRLLAYAVPLVVLPSSIWRLPAVLDDGIGPGEQAYIVFLSILSEALAFTAIGLIARWGEVFPRWVPFLRGRRVPTRATVITSATAATILTLGTALTLVTQILGTTIRGDALPANSPGEAGGWETAWFYVCYAPLILWGPLLAVLTIAYWKRRAPRTHTLRATQA</sequence>
<keyword evidence="3" id="KW-1185">Reference proteome</keyword>
<dbReference type="EMBL" id="CP108341">
    <property type="protein sequence ID" value="WTW27841.1"/>
    <property type="molecule type" value="Genomic_DNA"/>
</dbReference>
<feature type="transmembrane region" description="Helical" evidence="1">
    <location>
        <begin position="69"/>
        <end position="93"/>
    </location>
</feature>
<evidence type="ECO:0000256" key="1">
    <source>
        <dbReference type="SAM" id="Phobius"/>
    </source>
</evidence>
<evidence type="ECO:0000313" key="3">
    <source>
        <dbReference type="Proteomes" id="UP001621512"/>
    </source>
</evidence>
<evidence type="ECO:0000313" key="2">
    <source>
        <dbReference type="EMBL" id="WTW27841.1"/>
    </source>
</evidence>
<organism evidence="2 3">
    <name type="scientific">Streptomyces purpurascens</name>
    <dbReference type="NCBI Taxonomy" id="1924"/>
    <lineage>
        <taxon>Bacteria</taxon>
        <taxon>Bacillati</taxon>
        <taxon>Actinomycetota</taxon>
        <taxon>Actinomycetes</taxon>
        <taxon>Kitasatosporales</taxon>
        <taxon>Streptomycetaceae</taxon>
        <taxon>Streptomyces</taxon>
    </lineage>
</organism>
<keyword evidence="1" id="KW-0472">Membrane</keyword>
<gene>
    <name evidence="2" type="ORF">OHU35_18070</name>
</gene>
<dbReference type="RefSeq" id="WP_405505975.1">
    <property type="nucleotide sequence ID" value="NZ_CP108341.1"/>
</dbReference>
<keyword evidence="1" id="KW-0812">Transmembrane</keyword>
<dbReference type="Proteomes" id="UP001621512">
    <property type="component" value="Chromosome"/>
</dbReference>